<dbReference type="InterPro" id="IPR035100">
    <property type="entry name" value="TF_IIS-typ"/>
</dbReference>
<reference evidence="12" key="1">
    <citation type="submission" date="2023-07" db="EMBL/GenBank/DDBJ databases">
        <authorList>
            <consortium name="AG Swart"/>
            <person name="Singh M."/>
            <person name="Singh A."/>
            <person name="Seah K."/>
            <person name="Emmerich C."/>
        </authorList>
    </citation>
    <scope>NUCLEOTIDE SEQUENCE</scope>
    <source>
        <strain evidence="12">DP1</strain>
    </source>
</reference>
<dbReference type="Pfam" id="PF07500">
    <property type="entry name" value="TFIIS_M"/>
    <property type="match status" value="1"/>
</dbReference>
<feature type="region of interest" description="Disordered" evidence="8">
    <location>
        <begin position="87"/>
        <end position="137"/>
    </location>
</feature>
<keyword evidence="4" id="KW-0862">Zinc</keyword>
<evidence type="ECO:0008006" key="14">
    <source>
        <dbReference type="Google" id="ProtNLM"/>
    </source>
</evidence>
<keyword evidence="5 7" id="KW-0539">Nucleus</keyword>
<dbReference type="SMART" id="SM00509">
    <property type="entry name" value="TFS2N"/>
    <property type="match status" value="1"/>
</dbReference>
<dbReference type="PROSITE" id="PS51321">
    <property type="entry name" value="TFIIS_CENTRAL"/>
    <property type="match status" value="1"/>
</dbReference>
<dbReference type="InterPro" id="IPR036575">
    <property type="entry name" value="TFIIS_cen_dom_sf"/>
</dbReference>
<keyword evidence="13" id="KW-1185">Reference proteome</keyword>
<sequence length="328" mass="36989">MSGSTINEADTIQVFLDLIKKIEEAGSDIQGILDSIKYMGRYSVNINILKTTKAGKKMTKWTSHKSTEVSAAAKKILGEWKKQINEEKARAKNADGAPEAAGKDTTKASLKDTDAENPPSTPPAVVQAEVPAAPSRVRQADLDYEEEKKHENEENYDEFISENEIEDTIRNKIRKGFEKQLLKAAPNQKKKCKVLSIKIENGIVSRFGAQKADYSNKSRTVLANLMRNTQFKEKIIHGVINPEEIASMDPKEFLDDDTKKKRQEMEKSIVDSKRSDFMIANMKLKEGMYTCGRCKGKKTTFYEQQTRSADEPMTTFVQCLTCGHNMKF</sequence>
<dbReference type="SMART" id="SM00440">
    <property type="entry name" value="ZnF_C2C2"/>
    <property type="match status" value="1"/>
</dbReference>
<keyword evidence="2" id="KW-0479">Metal-binding</keyword>
<feature type="domain" description="TFIIS N-terminal" evidence="10">
    <location>
        <begin position="10"/>
        <end position="87"/>
    </location>
</feature>
<dbReference type="PROSITE" id="PS51319">
    <property type="entry name" value="TFIIS_N"/>
    <property type="match status" value="1"/>
</dbReference>
<evidence type="ECO:0000313" key="13">
    <source>
        <dbReference type="Proteomes" id="UP001295684"/>
    </source>
</evidence>
<dbReference type="SMART" id="SM00510">
    <property type="entry name" value="TFS2M"/>
    <property type="match status" value="1"/>
</dbReference>
<accession>A0AAD1XLC4</accession>
<evidence type="ECO:0000256" key="4">
    <source>
        <dbReference type="ARBA" id="ARBA00022833"/>
    </source>
</evidence>
<evidence type="ECO:0000256" key="7">
    <source>
        <dbReference type="PROSITE-ProRule" id="PRU00649"/>
    </source>
</evidence>
<dbReference type="GO" id="GO:0006351">
    <property type="term" value="P:DNA-templated transcription"/>
    <property type="evidence" value="ECO:0007669"/>
    <property type="project" value="InterPro"/>
</dbReference>
<proteinExistence type="predicted"/>
<evidence type="ECO:0000313" key="12">
    <source>
        <dbReference type="EMBL" id="CAI2374823.1"/>
    </source>
</evidence>
<dbReference type="PANTHER" id="PTHR11477:SF0">
    <property type="entry name" value="IP08861P-RELATED"/>
    <property type="match status" value="1"/>
</dbReference>
<protein>
    <recommendedName>
        <fullName evidence="14">Transcription elongation factor S-II</fullName>
    </recommendedName>
</protein>
<dbReference type="InterPro" id="IPR001222">
    <property type="entry name" value="Znf_TFIIS"/>
</dbReference>
<evidence type="ECO:0000259" key="10">
    <source>
        <dbReference type="PROSITE" id="PS51319"/>
    </source>
</evidence>
<dbReference type="Pfam" id="PF01096">
    <property type="entry name" value="Zn_ribbon_TFIIS"/>
    <property type="match status" value="1"/>
</dbReference>
<dbReference type="InterPro" id="IPR017923">
    <property type="entry name" value="TFIIS_N"/>
</dbReference>
<evidence type="ECO:0000256" key="3">
    <source>
        <dbReference type="ARBA" id="ARBA00022771"/>
    </source>
</evidence>
<gene>
    <name evidence="12" type="ORF">ECRASSUSDP1_LOCUS16181</name>
</gene>
<dbReference type="GO" id="GO:0008270">
    <property type="term" value="F:zinc ion binding"/>
    <property type="evidence" value="ECO:0007669"/>
    <property type="project" value="UniProtKB-KW"/>
</dbReference>
<keyword evidence="3 6" id="KW-0863">Zinc-finger</keyword>
<dbReference type="AlphaFoldDB" id="A0AAD1XLC4"/>
<dbReference type="InterPro" id="IPR003617">
    <property type="entry name" value="TFIIS/CRSP70_N_sub"/>
</dbReference>
<dbReference type="Pfam" id="PF08711">
    <property type="entry name" value="Med26"/>
    <property type="match status" value="1"/>
</dbReference>
<dbReference type="Gene3D" id="1.20.930.10">
    <property type="entry name" value="Conserved domain common to transcription factors TFIIS, elongin A, CRSP70"/>
    <property type="match status" value="1"/>
</dbReference>
<evidence type="ECO:0000256" key="1">
    <source>
        <dbReference type="ARBA" id="ARBA00004123"/>
    </source>
</evidence>
<name>A0AAD1XLC4_EUPCR</name>
<comment type="caution">
    <text evidence="12">The sequence shown here is derived from an EMBL/GenBank/DDBJ whole genome shotgun (WGS) entry which is preliminary data.</text>
</comment>
<feature type="compositionally biased region" description="Basic and acidic residues" evidence="8">
    <location>
        <begin position="101"/>
        <end position="114"/>
    </location>
</feature>
<dbReference type="SUPFAM" id="SSF47676">
    <property type="entry name" value="Conserved domain common to transcription factors TFIIS, elongin A, CRSP70"/>
    <property type="match status" value="1"/>
</dbReference>
<dbReference type="InterPro" id="IPR035441">
    <property type="entry name" value="TFIIS/LEDGF_dom_sf"/>
</dbReference>
<evidence type="ECO:0000256" key="2">
    <source>
        <dbReference type="ARBA" id="ARBA00022723"/>
    </source>
</evidence>
<dbReference type="EMBL" id="CAMPGE010016250">
    <property type="protein sequence ID" value="CAI2374823.1"/>
    <property type="molecule type" value="Genomic_DNA"/>
</dbReference>
<dbReference type="Gene3D" id="2.20.25.10">
    <property type="match status" value="1"/>
</dbReference>
<feature type="domain" description="TFIIS-type" evidence="9">
    <location>
        <begin position="287"/>
        <end position="327"/>
    </location>
</feature>
<dbReference type="GO" id="GO:0005634">
    <property type="term" value="C:nucleus"/>
    <property type="evidence" value="ECO:0007669"/>
    <property type="project" value="UniProtKB-SubCell"/>
</dbReference>
<dbReference type="PIRSF" id="PIRSF006704">
    <property type="entry name" value="TF_IIS"/>
    <property type="match status" value="1"/>
</dbReference>
<dbReference type="CDD" id="cd13749">
    <property type="entry name" value="Zn-ribbon_TFIIS"/>
    <property type="match status" value="1"/>
</dbReference>
<dbReference type="Gene3D" id="1.10.472.30">
    <property type="entry name" value="Transcription elongation factor S-II, central domain"/>
    <property type="match status" value="1"/>
</dbReference>
<evidence type="ECO:0000256" key="8">
    <source>
        <dbReference type="SAM" id="MobiDB-lite"/>
    </source>
</evidence>
<dbReference type="GO" id="GO:0003676">
    <property type="term" value="F:nucleic acid binding"/>
    <property type="evidence" value="ECO:0007669"/>
    <property type="project" value="InterPro"/>
</dbReference>
<feature type="domain" description="TFIIS central" evidence="11">
    <location>
        <begin position="169"/>
        <end position="281"/>
    </location>
</feature>
<evidence type="ECO:0000256" key="5">
    <source>
        <dbReference type="ARBA" id="ARBA00023242"/>
    </source>
</evidence>
<dbReference type="PROSITE" id="PS51133">
    <property type="entry name" value="ZF_TFIIS_2"/>
    <property type="match status" value="1"/>
</dbReference>
<dbReference type="Proteomes" id="UP001295684">
    <property type="component" value="Unassembled WGS sequence"/>
</dbReference>
<dbReference type="SUPFAM" id="SSF46942">
    <property type="entry name" value="Elongation factor TFIIS domain 2"/>
    <property type="match status" value="1"/>
</dbReference>
<evidence type="ECO:0000259" key="9">
    <source>
        <dbReference type="PROSITE" id="PS51133"/>
    </source>
</evidence>
<evidence type="ECO:0000256" key="6">
    <source>
        <dbReference type="PROSITE-ProRule" id="PRU00472"/>
    </source>
</evidence>
<comment type="subcellular location">
    <subcellularLocation>
        <location evidence="1 7">Nucleus</location>
    </subcellularLocation>
</comment>
<dbReference type="PANTHER" id="PTHR11477">
    <property type="entry name" value="TRANSCRIPTION FACTOR S-II ZINC FINGER DOMAIN-CONTAINING PROTEIN"/>
    <property type="match status" value="1"/>
</dbReference>
<organism evidence="12 13">
    <name type="scientific">Euplotes crassus</name>
    <dbReference type="NCBI Taxonomy" id="5936"/>
    <lineage>
        <taxon>Eukaryota</taxon>
        <taxon>Sar</taxon>
        <taxon>Alveolata</taxon>
        <taxon>Ciliophora</taxon>
        <taxon>Intramacronucleata</taxon>
        <taxon>Spirotrichea</taxon>
        <taxon>Hypotrichia</taxon>
        <taxon>Euplotida</taxon>
        <taxon>Euplotidae</taxon>
        <taxon>Moneuplotes</taxon>
    </lineage>
</organism>
<evidence type="ECO:0000259" key="11">
    <source>
        <dbReference type="PROSITE" id="PS51321"/>
    </source>
</evidence>
<feature type="compositionally biased region" description="Low complexity" evidence="8">
    <location>
        <begin position="123"/>
        <end position="134"/>
    </location>
</feature>
<dbReference type="InterPro" id="IPR003618">
    <property type="entry name" value="TFIIS_cen_dom"/>
</dbReference>
<dbReference type="SUPFAM" id="SSF57783">
    <property type="entry name" value="Zinc beta-ribbon"/>
    <property type="match status" value="1"/>
</dbReference>